<feature type="signal peptide" evidence="1">
    <location>
        <begin position="1"/>
        <end position="25"/>
    </location>
</feature>
<dbReference type="RefSeq" id="WP_209973783.1">
    <property type="nucleotide sequence ID" value="NZ_JAGGLB010000014.1"/>
</dbReference>
<protein>
    <recommendedName>
        <fullName evidence="2">SLH domain-containing protein</fullName>
    </recommendedName>
</protein>
<feature type="chain" id="PRO_5047290576" description="SLH domain-containing protein" evidence="1">
    <location>
        <begin position="26"/>
        <end position="1295"/>
    </location>
</feature>
<dbReference type="Pfam" id="PF00395">
    <property type="entry name" value="SLH"/>
    <property type="match status" value="2"/>
</dbReference>
<keyword evidence="1" id="KW-0732">Signal</keyword>
<evidence type="ECO:0000313" key="3">
    <source>
        <dbReference type="EMBL" id="MBP1992625.1"/>
    </source>
</evidence>
<comment type="caution">
    <text evidence="3">The sequence shown here is derived from an EMBL/GenBank/DDBJ whole genome shotgun (WGS) entry which is preliminary data.</text>
</comment>
<name>A0ABS4IYJ1_9BACL</name>
<feature type="domain" description="SLH" evidence="2">
    <location>
        <begin position="1148"/>
        <end position="1211"/>
    </location>
</feature>
<dbReference type="Gene3D" id="2.60.40.10">
    <property type="entry name" value="Immunoglobulins"/>
    <property type="match status" value="1"/>
</dbReference>
<feature type="domain" description="SLH" evidence="2">
    <location>
        <begin position="1083"/>
        <end position="1146"/>
    </location>
</feature>
<evidence type="ECO:0000259" key="2">
    <source>
        <dbReference type="PROSITE" id="PS51272"/>
    </source>
</evidence>
<dbReference type="InterPro" id="IPR001119">
    <property type="entry name" value="SLH_dom"/>
</dbReference>
<proteinExistence type="predicted"/>
<sequence length="1295" mass="139572">MKKLINYLMVAALVFTILPLKPAQAAAANFFIPDNVAISNTANMITVDPALHTPLLTRSTAFLSNAKIMSISGIHQQVTSTSLNVTIEQITFNETSRAWQVEPGKTESLPVASTGGNRFNANGIELFPGFNRLTFTGSQGSVTKKDVFYVLYDSAPLLNTLQLISNSESFSLNEGASLVLTTPAASIQGNAANATSVIVNGQRASVLSNGMFFAPAVTLTPGLNNFNITLSNESDSITLKRQVYYYAPQTPITMLKVKQTGSTTQESLLSSIPTLTGSGSTAELELQFLVPYQNVPFNNANSQIRINSVVVPIASPGGVESVKETVISNTYGAPAFKLITLTTDSYDLVMDGADLAASQPVAIAVTYMPLTPTAVTFSSNYSFNLAVGQTLIKGISLLPGYVAGSNVTATTPTSALNGSEVSLPDFFIMVDTSVDLVTPADLKVALLPLSTSPLTITPLADTTPSSTKKVFKVSGLPEGEHTLSFTIGNTNPVPFLAKVNYVSKNYVSLEGLYNGLVLKMDSSKTTNMVQLKGKIIGFGSNLLNAQLLINNVDYSAAPHNLLNLSPQNLTDGSYDFPNVANANNISVDRNSGPLFFGENTIKFVVDYNAVPVTPGGPTSVLRQYVKEIKFYIVDTNVPTLSDVRPLTPPPASIVRGNLNSTDPSTYLPASPEFQNKQTYYATTHSNMDLFIEGSGASQVVVKDGGKEIYNAMISSNAVPQTTPTSVAIGSSAADFYGNQSAFRIRILNVPLSSVGTRVFTVELTNINGAQVTQTLEIHRDNVPYRLLAPAANTGSKIVVNKNFVLFDIEAQGATDVLINGKSAKPRADFSGRYTYTLIGLKADAENKVNLVVKRPGGEIKDTVIVNYVTDPDVGTMYMEAMGAKHSVFNKQVQLNFPKNTILRRVFDGRIQPQANLLFGIADPNSGNTELVNDYGQVLGIDLDGRTPNGSSPIPINAQLSSQFSNQFGREHFNAISPFYWISAGMGEMPSQFPYSPATGGIAPYSTDGTFTLYNQARVVVPSERGELKLSFNEAVVSQAGPEITVFFLGNDGIWKNLGGVVDVKARTITVPFDSFGFYMVGKLKYGFDDITNHGWARDILQALYSKGYMPNLYFNTFGSDDYITRGEFASLIVRSLGIKINSDNKNTFIDIIPGSRSTTWEYAEIETAARAGIIQGFENQVFAPDLLITRQDASVMITRALSDKLKQAINDDKLAAKLQKTFVDAQDISFYSRTAVEALSSAGIILGSPITATTPTKGKPLVNFNPKSDMTRAEAGQITVRILQKYFKTFPKNLT</sequence>
<organism evidence="3 4">
    <name type="scientific">Paenibacillus eucommiae</name>
    <dbReference type="NCBI Taxonomy" id="1355755"/>
    <lineage>
        <taxon>Bacteria</taxon>
        <taxon>Bacillati</taxon>
        <taxon>Bacillota</taxon>
        <taxon>Bacilli</taxon>
        <taxon>Bacillales</taxon>
        <taxon>Paenibacillaceae</taxon>
        <taxon>Paenibacillus</taxon>
    </lineage>
</organism>
<dbReference type="EMBL" id="JAGGLB010000014">
    <property type="protein sequence ID" value="MBP1992625.1"/>
    <property type="molecule type" value="Genomic_DNA"/>
</dbReference>
<dbReference type="PROSITE" id="PS51272">
    <property type="entry name" value="SLH"/>
    <property type="match status" value="3"/>
</dbReference>
<reference evidence="3 4" key="1">
    <citation type="submission" date="2021-03" db="EMBL/GenBank/DDBJ databases">
        <title>Genomic Encyclopedia of Type Strains, Phase IV (KMG-IV): sequencing the most valuable type-strain genomes for metagenomic binning, comparative biology and taxonomic classification.</title>
        <authorList>
            <person name="Goeker M."/>
        </authorList>
    </citation>
    <scope>NUCLEOTIDE SEQUENCE [LARGE SCALE GENOMIC DNA]</scope>
    <source>
        <strain evidence="3 4">DSM 26048</strain>
    </source>
</reference>
<evidence type="ECO:0000256" key="1">
    <source>
        <dbReference type="SAM" id="SignalP"/>
    </source>
</evidence>
<dbReference type="InterPro" id="IPR013783">
    <property type="entry name" value="Ig-like_fold"/>
</dbReference>
<gene>
    <name evidence="3" type="ORF">J2Z66_004234</name>
</gene>
<feature type="domain" description="SLH" evidence="2">
    <location>
        <begin position="1219"/>
        <end position="1293"/>
    </location>
</feature>
<keyword evidence="4" id="KW-1185">Reference proteome</keyword>
<dbReference type="Proteomes" id="UP001519287">
    <property type="component" value="Unassembled WGS sequence"/>
</dbReference>
<evidence type="ECO:0000313" key="4">
    <source>
        <dbReference type="Proteomes" id="UP001519287"/>
    </source>
</evidence>
<accession>A0ABS4IYJ1</accession>